<keyword evidence="6 7" id="KW-0472">Membrane</keyword>
<feature type="transmembrane region" description="Helical" evidence="7">
    <location>
        <begin position="21"/>
        <end position="41"/>
    </location>
</feature>
<dbReference type="InterPro" id="IPR022324">
    <property type="entry name" value="Bacilysin_exporter_BacE_put"/>
</dbReference>
<dbReference type="InterPro" id="IPR020846">
    <property type="entry name" value="MFS_dom"/>
</dbReference>
<dbReference type="GO" id="GO:0022857">
    <property type="term" value="F:transmembrane transporter activity"/>
    <property type="evidence" value="ECO:0007669"/>
    <property type="project" value="InterPro"/>
</dbReference>
<dbReference type="InterPro" id="IPR011701">
    <property type="entry name" value="MFS"/>
</dbReference>
<protein>
    <submittedName>
        <fullName evidence="9">MFS transporter</fullName>
    </submittedName>
</protein>
<evidence type="ECO:0000256" key="4">
    <source>
        <dbReference type="ARBA" id="ARBA00022692"/>
    </source>
</evidence>
<comment type="subcellular location">
    <subcellularLocation>
        <location evidence="1">Cell membrane</location>
        <topology evidence="1">Multi-pass membrane protein</topology>
    </subcellularLocation>
</comment>
<dbReference type="AlphaFoldDB" id="A0A8I1ME43"/>
<evidence type="ECO:0000256" key="5">
    <source>
        <dbReference type="ARBA" id="ARBA00022989"/>
    </source>
</evidence>
<feature type="transmembrane region" description="Helical" evidence="7">
    <location>
        <begin position="219"/>
        <end position="239"/>
    </location>
</feature>
<dbReference type="InterPro" id="IPR036259">
    <property type="entry name" value="MFS_trans_sf"/>
</dbReference>
<keyword evidence="4 7" id="KW-0812">Transmembrane</keyword>
<dbReference type="PROSITE" id="PS50850">
    <property type="entry name" value="MFS"/>
    <property type="match status" value="1"/>
</dbReference>
<feature type="transmembrane region" description="Helical" evidence="7">
    <location>
        <begin position="173"/>
        <end position="193"/>
    </location>
</feature>
<dbReference type="PANTHER" id="PTHR23517">
    <property type="entry name" value="RESISTANCE PROTEIN MDTM, PUTATIVE-RELATED-RELATED"/>
    <property type="match status" value="1"/>
</dbReference>
<feature type="domain" description="Major facilitator superfamily (MFS) profile" evidence="8">
    <location>
        <begin position="20"/>
        <end position="401"/>
    </location>
</feature>
<feature type="transmembrane region" description="Helical" evidence="7">
    <location>
        <begin position="87"/>
        <end position="105"/>
    </location>
</feature>
<dbReference type="Gene3D" id="1.20.1250.20">
    <property type="entry name" value="MFS general substrate transporter like domains"/>
    <property type="match status" value="2"/>
</dbReference>
<keyword evidence="3" id="KW-1003">Cell membrane</keyword>
<feature type="transmembrane region" description="Helical" evidence="7">
    <location>
        <begin position="53"/>
        <end position="75"/>
    </location>
</feature>
<evidence type="ECO:0000256" key="3">
    <source>
        <dbReference type="ARBA" id="ARBA00022475"/>
    </source>
</evidence>
<name>A0A8I1ME43_9BACI</name>
<dbReference type="PANTHER" id="PTHR23517:SF10">
    <property type="entry name" value="MAJOR FACILITATOR SUPERFAMILY (MFS) PROFILE DOMAIN-CONTAINING PROTEIN"/>
    <property type="match status" value="1"/>
</dbReference>
<keyword evidence="2" id="KW-0813">Transport</keyword>
<dbReference type="SUPFAM" id="SSF103473">
    <property type="entry name" value="MFS general substrate transporter"/>
    <property type="match status" value="1"/>
</dbReference>
<dbReference type="PRINTS" id="PR01988">
    <property type="entry name" value="EXPORTERBACE"/>
</dbReference>
<evidence type="ECO:0000259" key="8">
    <source>
        <dbReference type="PROSITE" id="PS50850"/>
    </source>
</evidence>
<comment type="caution">
    <text evidence="9">The sequence shown here is derived from an EMBL/GenBank/DDBJ whole genome shotgun (WGS) entry which is preliminary data.</text>
</comment>
<dbReference type="CDD" id="cd17329">
    <property type="entry name" value="MFS_MdtH_MDR_like"/>
    <property type="match status" value="1"/>
</dbReference>
<proteinExistence type="predicted"/>
<reference evidence="9" key="1">
    <citation type="submission" date="2020-12" db="EMBL/GenBank/DDBJ databases">
        <title>PHA producing bacteria isolated from mangrove.</title>
        <authorList>
            <person name="Zheng W."/>
            <person name="Yu S."/>
            <person name="Huang Y."/>
        </authorList>
    </citation>
    <scope>NUCLEOTIDE SEQUENCE</scope>
    <source>
        <strain evidence="9">GN22-4</strain>
    </source>
</reference>
<evidence type="ECO:0000256" key="1">
    <source>
        <dbReference type="ARBA" id="ARBA00004651"/>
    </source>
</evidence>
<dbReference type="EMBL" id="JAEMWV010000001">
    <property type="protein sequence ID" value="MBN8250750.1"/>
    <property type="molecule type" value="Genomic_DNA"/>
</dbReference>
<dbReference type="InterPro" id="IPR050171">
    <property type="entry name" value="MFS_Transporters"/>
</dbReference>
<keyword evidence="5 7" id="KW-1133">Transmembrane helix</keyword>
<dbReference type="Proteomes" id="UP000664578">
    <property type="component" value="Unassembled WGS sequence"/>
</dbReference>
<evidence type="ECO:0000256" key="7">
    <source>
        <dbReference type="SAM" id="Phobius"/>
    </source>
</evidence>
<feature type="transmembrane region" description="Helical" evidence="7">
    <location>
        <begin position="291"/>
        <end position="322"/>
    </location>
</feature>
<feature type="transmembrane region" description="Helical" evidence="7">
    <location>
        <begin position="259"/>
        <end position="279"/>
    </location>
</feature>
<feature type="transmembrane region" description="Helical" evidence="7">
    <location>
        <begin position="111"/>
        <end position="133"/>
    </location>
</feature>
<evidence type="ECO:0000313" key="9">
    <source>
        <dbReference type="EMBL" id="MBN8250750.1"/>
    </source>
</evidence>
<evidence type="ECO:0000256" key="6">
    <source>
        <dbReference type="ARBA" id="ARBA00023136"/>
    </source>
</evidence>
<feature type="transmembrane region" description="Helical" evidence="7">
    <location>
        <begin position="377"/>
        <end position="396"/>
    </location>
</feature>
<dbReference type="GO" id="GO:0005886">
    <property type="term" value="C:plasma membrane"/>
    <property type="evidence" value="ECO:0007669"/>
    <property type="project" value="UniProtKB-SubCell"/>
</dbReference>
<feature type="transmembrane region" description="Helical" evidence="7">
    <location>
        <begin position="145"/>
        <end position="167"/>
    </location>
</feature>
<accession>A0A8I1ME43</accession>
<evidence type="ECO:0000313" key="10">
    <source>
        <dbReference type="Proteomes" id="UP000664578"/>
    </source>
</evidence>
<organism evidence="9 10">
    <name type="scientific">Priestia flexa</name>
    <dbReference type="NCBI Taxonomy" id="86664"/>
    <lineage>
        <taxon>Bacteria</taxon>
        <taxon>Bacillati</taxon>
        <taxon>Bacillota</taxon>
        <taxon>Bacilli</taxon>
        <taxon>Bacillales</taxon>
        <taxon>Bacillaceae</taxon>
        <taxon>Priestia</taxon>
    </lineage>
</organism>
<evidence type="ECO:0000256" key="2">
    <source>
        <dbReference type="ARBA" id="ARBA00022448"/>
    </source>
</evidence>
<dbReference type="Pfam" id="PF07690">
    <property type="entry name" value="MFS_1"/>
    <property type="match status" value="1"/>
</dbReference>
<sequence length="414" mass="45352">MYVGFKSSQQLKGEIDMPKSLWFLIIGMLVNVTGASFLWPLNTIYIHDHLGKSLSVAGFVLMLNAGASVIGNLIGGTLFDKIGGYKSILSGIVITLIALVGLVFFHDWPTYVVLLVIVGFGSGIVFPSMYAMAGTVWPEGGRKSFNAIYVAQNAGVAIGAALGGIVASYSFTYIFLANTLLYVVFLLIAFFTYKNISVTGLAQTSVLQEAKGIKNHYKLIALLTLCVGYLLCWMAYVQWQTTIATHTLELNIPLSQYSMLWTINGILIVAAQPFIVPVVQKFAKTLKVQIMIGTAIFIASFIIVLQATTFVDFLIAMIVLTIGEMFVWPAVPAVANELAPKGREGFYQGIVNSTATGGRMIGPVFGGMMVDHFDVSVLVYSLIAFLFLTFFTTWFYDLRIKEQSTKRYQVTVSK</sequence>
<gene>
    <name evidence="9" type="ORF">JF537_04035</name>
</gene>